<dbReference type="PRINTS" id="PR00385">
    <property type="entry name" value="P450"/>
</dbReference>
<dbReference type="RefSeq" id="WP_013769317.1">
    <property type="nucleotide sequence ID" value="NC_015514.1"/>
</dbReference>
<sequence length="429" mass="46684">MTAPLHGQPSASAPPPGDAQAATTRQPGTASDAETASGCPARRLTRPDDGPGPDLERVDDGRWRVRSFALARAVLRHPEGTRQAGFNAQSFHGPGGPRIRPPILYLEGEQHHAQRRAAARLFAPRTVEGYRPWMQEAADELVATVGTDRWTDVSRLAMQMAVRAASRVIGIDRASSPGMHRRLDTFFAPDPPAAAGPVTRARAAWRDAAMLRFYLLDVRPAIRARRRRRRDDLISRLLDDGFSDVDVLTECVTYAAAGMVTTRELITVAVWHLLDDAGLRARYRSSDAAGRVELLEEVLRLEPVVGHLLRETTAPLTLDGPDGPVVVPPGSVVDVDVRAVNADPRAAGRDGERLCPGRTLPRTVLPTLLSFGDGHHRCPGAPLAMLETEVLVSALLDLDLELAGPPRVRWNEVSAGYDLADLRVRRRAA</sequence>
<dbReference type="GO" id="GO:0016705">
    <property type="term" value="F:oxidoreductase activity, acting on paired donors, with incorporation or reduction of molecular oxygen"/>
    <property type="evidence" value="ECO:0007669"/>
    <property type="project" value="InterPro"/>
</dbReference>
<proteinExistence type="inferred from homology"/>
<dbReference type="AlphaFoldDB" id="F4H4T6"/>
<gene>
    <name evidence="4" type="ordered locus">Celf_0138</name>
</gene>
<dbReference type="PANTHER" id="PTHR46696">
    <property type="entry name" value="P450, PUTATIVE (EUROFUNG)-RELATED"/>
    <property type="match status" value="1"/>
</dbReference>
<dbReference type="eggNOG" id="COG2124">
    <property type="taxonomic scope" value="Bacteria"/>
</dbReference>
<evidence type="ECO:0000256" key="3">
    <source>
        <dbReference type="SAM" id="MobiDB-lite"/>
    </source>
</evidence>
<name>F4H4T6_CELFA</name>
<evidence type="ECO:0000313" key="4">
    <source>
        <dbReference type="EMBL" id="AEE44287.1"/>
    </source>
</evidence>
<keyword evidence="2" id="KW-0560">Oxidoreductase</keyword>
<dbReference type="PROSITE" id="PS00086">
    <property type="entry name" value="CYTOCHROME_P450"/>
    <property type="match status" value="1"/>
</dbReference>
<dbReference type="GO" id="GO:0005506">
    <property type="term" value="F:iron ion binding"/>
    <property type="evidence" value="ECO:0007669"/>
    <property type="project" value="InterPro"/>
</dbReference>
<dbReference type="KEGG" id="cfi:Celf_0138"/>
<protein>
    <submittedName>
        <fullName evidence="4">Putative cytochrome P450</fullName>
    </submittedName>
</protein>
<reference evidence="4 5" key="1">
    <citation type="submission" date="2011-04" db="EMBL/GenBank/DDBJ databases">
        <title>Complete sequence of Cellulomonas fimi ATCC 484.</title>
        <authorList>
            <consortium name="US DOE Joint Genome Institute"/>
            <person name="Lucas S."/>
            <person name="Han J."/>
            <person name="Lapidus A."/>
            <person name="Cheng J.-F."/>
            <person name="Goodwin L."/>
            <person name="Pitluck S."/>
            <person name="Peters L."/>
            <person name="Chertkov O."/>
            <person name="Detter J.C."/>
            <person name="Han C."/>
            <person name="Tapia R."/>
            <person name="Land M."/>
            <person name="Hauser L."/>
            <person name="Kyrpides N."/>
            <person name="Ivanova N."/>
            <person name="Ovchinnikova G."/>
            <person name="Pagani I."/>
            <person name="Mead D."/>
            <person name="Brumm P."/>
            <person name="Woyke T."/>
        </authorList>
    </citation>
    <scope>NUCLEOTIDE SEQUENCE [LARGE SCALE GENOMIC DNA]</scope>
    <source>
        <strain evidence="5">ATCC 484 / DSM 20113 / JCM 1341 / NBRC 15513 / NCIMB 8980 / NCTC 7547</strain>
    </source>
</reference>
<evidence type="ECO:0000313" key="5">
    <source>
        <dbReference type="Proteomes" id="UP000008460"/>
    </source>
</evidence>
<accession>F4H4T6</accession>
<dbReference type="InterPro" id="IPR002397">
    <property type="entry name" value="Cyt_P450_B"/>
</dbReference>
<dbReference type="InterPro" id="IPR036396">
    <property type="entry name" value="Cyt_P450_sf"/>
</dbReference>
<dbReference type="GO" id="GO:0020037">
    <property type="term" value="F:heme binding"/>
    <property type="evidence" value="ECO:0007669"/>
    <property type="project" value="InterPro"/>
</dbReference>
<feature type="compositionally biased region" description="Basic and acidic residues" evidence="3">
    <location>
        <begin position="45"/>
        <end position="58"/>
    </location>
</feature>
<dbReference type="Proteomes" id="UP000008460">
    <property type="component" value="Chromosome"/>
</dbReference>
<feature type="compositionally biased region" description="Polar residues" evidence="3">
    <location>
        <begin position="21"/>
        <end position="34"/>
    </location>
</feature>
<dbReference type="HOGENOM" id="CLU_707192_0_0_11"/>
<keyword evidence="2" id="KW-0503">Monooxygenase</keyword>
<dbReference type="SUPFAM" id="SSF48264">
    <property type="entry name" value="Cytochrome P450"/>
    <property type="match status" value="1"/>
</dbReference>
<keyword evidence="2" id="KW-0349">Heme</keyword>
<keyword evidence="2" id="KW-0479">Metal-binding</keyword>
<keyword evidence="5" id="KW-1185">Reference proteome</keyword>
<evidence type="ECO:0000256" key="1">
    <source>
        <dbReference type="ARBA" id="ARBA00010617"/>
    </source>
</evidence>
<dbReference type="CDD" id="cd00302">
    <property type="entry name" value="cytochrome_P450"/>
    <property type="match status" value="1"/>
</dbReference>
<dbReference type="Pfam" id="PF00067">
    <property type="entry name" value="p450"/>
    <property type="match status" value="1"/>
</dbReference>
<comment type="similarity">
    <text evidence="1 2">Belongs to the cytochrome P450 family.</text>
</comment>
<evidence type="ECO:0000256" key="2">
    <source>
        <dbReference type="RuleBase" id="RU000461"/>
    </source>
</evidence>
<dbReference type="PANTHER" id="PTHR46696:SF1">
    <property type="entry name" value="CYTOCHROME P450 YJIB-RELATED"/>
    <property type="match status" value="1"/>
</dbReference>
<dbReference type="InterPro" id="IPR017972">
    <property type="entry name" value="Cyt_P450_CS"/>
</dbReference>
<dbReference type="PRINTS" id="PR00359">
    <property type="entry name" value="BP450"/>
</dbReference>
<keyword evidence="2" id="KW-0408">Iron</keyword>
<dbReference type="InterPro" id="IPR001128">
    <property type="entry name" value="Cyt_P450"/>
</dbReference>
<dbReference type="STRING" id="590998.Celf_0138"/>
<organism evidence="4 5">
    <name type="scientific">Cellulomonas fimi (strain ATCC 484 / DSM 20113 / JCM 1341 / CCUG 24087 / LMG 16345 / NBRC 15513 / NCIMB 8980 / NCTC 7547 / NRS-133)</name>
    <dbReference type="NCBI Taxonomy" id="590998"/>
    <lineage>
        <taxon>Bacteria</taxon>
        <taxon>Bacillati</taxon>
        <taxon>Actinomycetota</taxon>
        <taxon>Actinomycetes</taxon>
        <taxon>Micrococcales</taxon>
        <taxon>Cellulomonadaceae</taxon>
        <taxon>Cellulomonas</taxon>
    </lineage>
</organism>
<dbReference type="EMBL" id="CP002666">
    <property type="protein sequence ID" value="AEE44287.1"/>
    <property type="molecule type" value="Genomic_DNA"/>
</dbReference>
<dbReference type="GO" id="GO:0004497">
    <property type="term" value="F:monooxygenase activity"/>
    <property type="evidence" value="ECO:0007669"/>
    <property type="project" value="UniProtKB-KW"/>
</dbReference>
<dbReference type="Gene3D" id="1.10.630.10">
    <property type="entry name" value="Cytochrome P450"/>
    <property type="match status" value="1"/>
</dbReference>
<feature type="region of interest" description="Disordered" evidence="3">
    <location>
        <begin position="1"/>
        <end position="58"/>
    </location>
</feature>